<feature type="region of interest" description="Disordered" evidence="1">
    <location>
        <begin position="20"/>
        <end position="62"/>
    </location>
</feature>
<proteinExistence type="predicted"/>
<gene>
    <name evidence="2" type="ORF">LPLAT_LOCUS8879</name>
</gene>
<evidence type="ECO:0000313" key="3">
    <source>
        <dbReference type="Proteomes" id="UP001497644"/>
    </source>
</evidence>
<dbReference type="EMBL" id="OZ034827">
    <property type="protein sequence ID" value="CAL1683074.1"/>
    <property type="molecule type" value="Genomic_DNA"/>
</dbReference>
<dbReference type="Proteomes" id="UP001497644">
    <property type="component" value="Chromosome 4"/>
</dbReference>
<accession>A0AAV2NTD3</accession>
<name>A0AAV2NTD3_9HYME</name>
<sequence length="93" mass="10576">MPSPLVLVERCEVGPRTLATRGDTRQSTCRRGRLIPESARPSPSNPDDHLQGRNFPSNVHRSNFNRWTVRDTPPKFFARGSDCRTMSKNVLQN</sequence>
<evidence type="ECO:0000313" key="2">
    <source>
        <dbReference type="EMBL" id="CAL1683074.1"/>
    </source>
</evidence>
<protein>
    <submittedName>
        <fullName evidence="2">Uncharacterized protein</fullName>
    </submittedName>
</protein>
<dbReference type="AlphaFoldDB" id="A0AAV2NTD3"/>
<evidence type="ECO:0000256" key="1">
    <source>
        <dbReference type="SAM" id="MobiDB-lite"/>
    </source>
</evidence>
<keyword evidence="3" id="KW-1185">Reference proteome</keyword>
<reference evidence="2" key="1">
    <citation type="submission" date="2024-04" db="EMBL/GenBank/DDBJ databases">
        <authorList>
            <consortium name="Molecular Ecology Group"/>
        </authorList>
    </citation>
    <scope>NUCLEOTIDE SEQUENCE</scope>
</reference>
<organism evidence="2 3">
    <name type="scientific">Lasius platythorax</name>
    <dbReference type="NCBI Taxonomy" id="488582"/>
    <lineage>
        <taxon>Eukaryota</taxon>
        <taxon>Metazoa</taxon>
        <taxon>Ecdysozoa</taxon>
        <taxon>Arthropoda</taxon>
        <taxon>Hexapoda</taxon>
        <taxon>Insecta</taxon>
        <taxon>Pterygota</taxon>
        <taxon>Neoptera</taxon>
        <taxon>Endopterygota</taxon>
        <taxon>Hymenoptera</taxon>
        <taxon>Apocrita</taxon>
        <taxon>Aculeata</taxon>
        <taxon>Formicoidea</taxon>
        <taxon>Formicidae</taxon>
        <taxon>Formicinae</taxon>
        <taxon>Lasius</taxon>
        <taxon>Lasius</taxon>
    </lineage>
</organism>